<dbReference type="SUPFAM" id="SSF63380">
    <property type="entry name" value="Riboflavin synthase domain-like"/>
    <property type="match status" value="1"/>
</dbReference>
<dbReference type="InterPro" id="IPR003097">
    <property type="entry name" value="CysJ-like_FAD-binding"/>
</dbReference>
<feature type="region of interest" description="Disordered" evidence="8">
    <location>
        <begin position="764"/>
        <end position="828"/>
    </location>
</feature>
<dbReference type="InterPro" id="IPR008254">
    <property type="entry name" value="Flavodoxin/NO_synth"/>
</dbReference>
<dbReference type="AlphaFoldDB" id="A0A4T0C240"/>
<protein>
    <submittedName>
        <fullName evidence="11">NADPH dependent diflavin oxidoreductase-like protein 1</fullName>
    </submittedName>
</protein>
<reference evidence="11 12" key="1">
    <citation type="submission" date="2018-10" db="EMBL/GenBank/DDBJ databases">
        <title>Fifty Aureobasidium pullulans genomes reveal a recombining polyextremotolerant generalist.</title>
        <authorList>
            <person name="Gostincar C."/>
            <person name="Turk M."/>
            <person name="Zajc J."/>
            <person name="Gunde-Cimerman N."/>
        </authorList>
    </citation>
    <scope>NUCLEOTIDE SEQUENCE [LARGE SCALE GENOMIC DNA]</scope>
    <source>
        <strain evidence="11 12">EXF-1645</strain>
    </source>
</reference>
<dbReference type="InterPro" id="IPR017927">
    <property type="entry name" value="FAD-bd_FR_type"/>
</dbReference>
<evidence type="ECO:0000313" key="11">
    <source>
        <dbReference type="EMBL" id="TIA41019.1"/>
    </source>
</evidence>
<evidence type="ECO:0000256" key="4">
    <source>
        <dbReference type="ARBA" id="ARBA00022643"/>
    </source>
</evidence>
<dbReference type="Gene3D" id="2.40.30.10">
    <property type="entry name" value="Translation factors"/>
    <property type="match status" value="1"/>
</dbReference>
<evidence type="ECO:0000256" key="5">
    <source>
        <dbReference type="ARBA" id="ARBA00022827"/>
    </source>
</evidence>
<dbReference type="InterPro" id="IPR029039">
    <property type="entry name" value="Flavoprotein-like_sf"/>
</dbReference>
<proteinExistence type="predicted"/>
<evidence type="ECO:0000256" key="7">
    <source>
        <dbReference type="ARBA" id="ARBA00023002"/>
    </source>
</evidence>
<feature type="compositionally biased region" description="Low complexity" evidence="8">
    <location>
        <begin position="782"/>
        <end position="804"/>
    </location>
</feature>
<dbReference type="InterPro" id="IPR039261">
    <property type="entry name" value="FNR_nucleotide-bd"/>
</dbReference>
<feature type="region of interest" description="Disordered" evidence="8">
    <location>
        <begin position="207"/>
        <end position="228"/>
    </location>
</feature>
<keyword evidence="5" id="KW-0274">FAD</keyword>
<evidence type="ECO:0000256" key="1">
    <source>
        <dbReference type="ARBA" id="ARBA00001917"/>
    </source>
</evidence>
<dbReference type="InterPro" id="IPR001709">
    <property type="entry name" value="Flavoprot_Pyr_Nucl_cyt_Rdtase"/>
</dbReference>
<comment type="cofactor">
    <cofactor evidence="2">
        <name>FAD</name>
        <dbReference type="ChEBI" id="CHEBI:57692"/>
    </cofactor>
</comment>
<dbReference type="PROSITE" id="PS51384">
    <property type="entry name" value="FAD_FR"/>
    <property type="match status" value="1"/>
</dbReference>
<dbReference type="InterPro" id="IPR001094">
    <property type="entry name" value="Flavdoxin-like"/>
</dbReference>
<gene>
    <name evidence="11" type="ORF">D6C78_02144</name>
</gene>
<keyword evidence="3" id="KW-0285">Flavoprotein</keyword>
<dbReference type="InterPro" id="IPR001433">
    <property type="entry name" value="OxRdtase_FAD/NAD-bd"/>
</dbReference>
<dbReference type="PROSITE" id="PS50902">
    <property type="entry name" value="FLAVODOXIN_LIKE"/>
    <property type="match status" value="1"/>
</dbReference>
<keyword evidence="7" id="KW-0560">Oxidoreductase</keyword>
<evidence type="ECO:0000259" key="9">
    <source>
        <dbReference type="PROSITE" id="PS50902"/>
    </source>
</evidence>
<keyword evidence="4" id="KW-0288">FMN</keyword>
<evidence type="ECO:0000256" key="3">
    <source>
        <dbReference type="ARBA" id="ARBA00022630"/>
    </source>
</evidence>
<evidence type="ECO:0000256" key="2">
    <source>
        <dbReference type="ARBA" id="ARBA00001974"/>
    </source>
</evidence>
<dbReference type="Proteomes" id="UP000308724">
    <property type="component" value="Unassembled WGS sequence"/>
</dbReference>
<dbReference type="PRINTS" id="PR00369">
    <property type="entry name" value="FLAVODOXIN"/>
</dbReference>
<dbReference type="Gene3D" id="3.40.50.80">
    <property type="entry name" value="Nucleotide-binding domain of ferredoxin-NADP reductase (FNR) module"/>
    <property type="match status" value="1"/>
</dbReference>
<dbReference type="Pfam" id="PF00667">
    <property type="entry name" value="FAD_binding_1"/>
    <property type="match status" value="1"/>
</dbReference>
<dbReference type="GO" id="GO:0016491">
    <property type="term" value="F:oxidoreductase activity"/>
    <property type="evidence" value="ECO:0007669"/>
    <property type="project" value="UniProtKB-KW"/>
</dbReference>
<feature type="domain" description="Flavodoxin-like" evidence="9">
    <location>
        <begin position="31"/>
        <end position="175"/>
    </location>
</feature>
<dbReference type="GO" id="GO:0050660">
    <property type="term" value="F:flavin adenine dinucleotide binding"/>
    <property type="evidence" value="ECO:0007669"/>
    <property type="project" value="TreeGrafter"/>
</dbReference>
<dbReference type="PANTHER" id="PTHR19384:SF10">
    <property type="entry name" value="NADPH-DEPENDENT DIFLAVIN OXIDOREDUCTASE 1"/>
    <property type="match status" value="1"/>
</dbReference>
<feature type="domain" description="FAD-binding FR-type" evidence="10">
    <location>
        <begin position="241"/>
        <end position="501"/>
    </location>
</feature>
<dbReference type="InterPro" id="IPR017938">
    <property type="entry name" value="Riboflavin_synthase-like_b-brl"/>
</dbReference>
<dbReference type="EMBL" id="QZBZ01000025">
    <property type="protein sequence ID" value="TIA41019.1"/>
    <property type="molecule type" value="Genomic_DNA"/>
</dbReference>
<accession>A0A4T0C240</accession>
<keyword evidence="6" id="KW-0521">NADP</keyword>
<dbReference type="Pfam" id="PF00258">
    <property type="entry name" value="Flavodoxin_1"/>
    <property type="match status" value="1"/>
</dbReference>
<comment type="cofactor">
    <cofactor evidence="1">
        <name>FMN</name>
        <dbReference type="ChEBI" id="CHEBI:58210"/>
    </cofactor>
</comment>
<evidence type="ECO:0000256" key="6">
    <source>
        <dbReference type="ARBA" id="ARBA00022857"/>
    </source>
</evidence>
<evidence type="ECO:0000259" key="10">
    <source>
        <dbReference type="PROSITE" id="PS51384"/>
    </source>
</evidence>
<dbReference type="SUPFAM" id="SSF52343">
    <property type="entry name" value="Ferredoxin reductase-like, C-terminal NADP-linked domain"/>
    <property type="match status" value="1"/>
</dbReference>
<organism evidence="11 12">
    <name type="scientific">Aureobasidium pullulans</name>
    <name type="common">Black yeast</name>
    <name type="synonym">Pullularia pullulans</name>
    <dbReference type="NCBI Taxonomy" id="5580"/>
    <lineage>
        <taxon>Eukaryota</taxon>
        <taxon>Fungi</taxon>
        <taxon>Dikarya</taxon>
        <taxon>Ascomycota</taxon>
        <taxon>Pezizomycotina</taxon>
        <taxon>Dothideomycetes</taxon>
        <taxon>Dothideomycetidae</taxon>
        <taxon>Dothideales</taxon>
        <taxon>Saccotheciaceae</taxon>
        <taxon>Aureobasidium</taxon>
    </lineage>
</organism>
<dbReference type="GO" id="GO:0005829">
    <property type="term" value="C:cytosol"/>
    <property type="evidence" value="ECO:0007669"/>
    <property type="project" value="TreeGrafter"/>
</dbReference>
<dbReference type="GO" id="GO:0010181">
    <property type="term" value="F:FMN binding"/>
    <property type="evidence" value="ECO:0007669"/>
    <property type="project" value="InterPro"/>
</dbReference>
<dbReference type="Gene3D" id="1.20.990.10">
    <property type="entry name" value="NADPH-cytochrome p450 Reductase, Chain A, domain 3"/>
    <property type="match status" value="1"/>
</dbReference>
<dbReference type="InterPro" id="IPR023173">
    <property type="entry name" value="NADPH_Cyt_P450_Rdtase_alpha"/>
</dbReference>
<dbReference type="PANTHER" id="PTHR19384">
    <property type="entry name" value="NITRIC OXIDE SYNTHASE-RELATED"/>
    <property type="match status" value="1"/>
</dbReference>
<dbReference type="Gene3D" id="3.40.50.360">
    <property type="match status" value="1"/>
</dbReference>
<dbReference type="PRINTS" id="PR00371">
    <property type="entry name" value="FPNCR"/>
</dbReference>
<dbReference type="Pfam" id="PF00175">
    <property type="entry name" value="NAD_binding_1"/>
    <property type="match status" value="1"/>
</dbReference>
<evidence type="ECO:0000313" key="12">
    <source>
        <dbReference type="Proteomes" id="UP000308724"/>
    </source>
</evidence>
<feature type="compositionally biased region" description="Pro residues" evidence="8">
    <location>
        <begin position="805"/>
        <end position="819"/>
    </location>
</feature>
<comment type="caution">
    <text evidence="11">The sequence shown here is derived from an EMBL/GenBank/DDBJ whole genome shotgun (WGS) entry which is preliminary data.</text>
</comment>
<name>A0A4T0C240_AURPU</name>
<dbReference type="SUPFAM" id="SSF52218">
    <property type="entry name" value="Flavoproteins"/>
    <property type="match status" value="1"/>
</dbReference>
<feature type="compositionally biased region" description="Basic and acidic residues" evidence="8">
    <location>
        <begin position="766"/>
        <end position="780"/>
    </location>
</feature>
<sequence length="843" mass="94294">MTLQDGLPGHRAVPARQSLARRQIAAKPRSALILYGSETGNAQDVAQEIARLTERLRFDTVVIDLDSIDLRDLLKHTIIIVAISTTGQGEIPQNARSFWKILLSSQLRSGVLRRVNFTTFGLGDSSYPQYNVAHRMLHNRMLQLGAQLFCPRGEGNEQHPEGHNGEFRAWIVDLKQELLQHFPLPEGQDIIAEDVFLEPKWCLRISPDSTNGSSNNTPANGVSQETLTLDTPPANDILPIADSVIADLTVNTRLTPSDHGQDVRLLDFTLSSNIDYGPGAVAVVYPKNFPKDVNQFIECMGWQSMADTLLELVPTTDVSDLATYPPSPLRYLESTKRAFTIRELLTNYLDIVSIPRRTFFASLAYFTKEGNEEESYQKERVLELANPELIDELWDYTTRPRRTILEIMPEFPSVKIPWQYALNIIPVMRGRQFSIASGGSLKHLENGNTRVQLLVAIANPPNPIIKLRKRYGVCTRYIATLQAGQQLSLTIQPGYLNVSPDEVNSPVLLIGPGTGVAPMRSMIYERLEWARRSNSRKPSLLFFGCRNETADYFFRDEWQNLADQSLTVFPGFSRDQDKPRTYVQDLVRKEASLVYKTLKQDQGKVYICVNRLGSRGRSSRRIKKEWLDDYDYSASVITRDVSRFHNHVTIHPADNLGCNSVIARDSDTLKVNHCHYFAKPFTSLSASVVVGKHSGPLTKFGSCFLSVFTDANCKDNAFAPFNLHDASAHGRSHNLDDVERPVGTSHIAGHSVKWTCNQDSNTADVTKTKHTSEIDHDKEVALSTTLSPQSPSLSAVLSPLMSASAPPPRPTSSPTPRPRPLITTEHPDEDHLLKKDLLSLVVL</sequence>
<evidence type="ECO:0000256" key="8">
    <source>
        <dbReference type="SAM" id="MobiDB-lite"/>
    </source>
</evidence>